<organism evidence="1 2">
    <name type="scientific">Kocuria dechangensis</name>
    <dbReference type="NCBI Taxonomy" id="1176249"/>
    <lineage>
        <taxon>Bacteria</taxon>
        <taxon>Bacillati</taxon>
        <taxon>Actinomycetota</taxon>
        <taxon>Actinomycetes</taxon>
        <taxon>Micrococcales</taxon>
        <taxon>Micrococcaceae</taxon>
        <taxon>Kocuria</taxon>
    </lineage>
</organism>
<comment type="caution">
    <text evidence="1">The sequence shown here is derived from an EMBL/GenBank/DDBJ whole genome shotgun (WGS) entry which is preliminary data.</text>
</comment>
<reference evidence="1" key="2">
    <citation type="submission" date="2020-09" db="EMBL/GenBank/DDBJ databases">
        <authorList>
            <person name="Sun Q."/>
            <person name="Zhou Y."/>
        </authorList>
    </citation>
    <scope>NUCLEOTIDE SEQUENCE</scope>
    <source>
        <strain evidence="1">CGMCC 1.12187</strain>
    </source>
</reference>
<evidence type="ECO:0000313" key="1">
    <source>
        <dbReference type="EMBL" id="GGG69154.1"/>
    </source>
</evidence>
<protein>
    <submittedName>
        <fullName evidence="1">Uncharacterized protein</fullName>
    </submittedName>
</protein>
<name>A0A917H600_9MICC</name>
<keyword evidence="2" id="KW-1185">Reference proteome</keyword>
<dbReference type="Proteomes" id="UP000638848">
    <property type="component" value="Unassembled WGS sequence"/>
</dbReference>
<proteinExistence type="predicted"/>
<accession>A0A917H600</accession>
<dbReference type="AlphaFoldDB" id="A0A917H600"/>
<evidence type="ECO:0000313" key="2">
    <source>
        <dbReference type="Proteomes" id="UP000638848"/>
    </source>
</evidence>
<dbReference type="EMBL" id="BMEQ01000033">
    <property type="protein sequence ID" value="GGG69154.1"/>
    <property type="molecule type" value="Genomic_DNA"/>
</dbReference>
<reference evidence="1" key="1">
    <citation type="journal article" date="2014" name="Int. J. Syst. Evol. Microbiol.">
        <title>Complete genome sequence of Corynebacterium casei LMG S-19264T (=DSM 44701T), isolated from a smear-ripened cheese.</title>
        <authorList>
            <consortium name="US DOE Joint Genome Institute (JGI-PGF)"/>
            <person name="Walter F."/>
            <person name="Albersmeier A."/>
            <person name="Kalinowski J."/>
            <person name="Ruckert C."/>
        </authorList>
    </citation>
    <scope>NUCLEOTIDE SEQUENCE</scope>
    <source>
        <strain evidence="1">CGMCC 1.12187</strain>
    </source>
</reference>
<sequence>MCPMHTTSAVRFLDASAYAVERLPAQALHDEQVSMEAVVVLLETVVDHLLEHPRPLDLQVLAAQTQLTGEQLQDALQLLEARGYLCELAQYVPSAATPRPEPLRREVLCQAA</sequence>
<gene>
    <name evidence="1" type="ORF">GCM10011374_36970</name>
</gene>